<dbReference type="InterPro" id="IPR036734">
    <property type="entry name" value="Neur_chan_lig-bd_sf"/>
</dbReference>
<feature type="transmembrane region" description="Helical" evidence="6">
    <location>
        <begin position="261"/>
        <end position="279"/>
    </location>
</feature>
<evidence type="ECO:0000313" key="9">
    <source>
        <dbReference type="EMBL" id="CAF3484459.1"/>
    </source>
</evidence>
<evidence type="ECO:0000256" key="3">
    <source>
        <dbReference type="ARBA" id="ARBA00022989"/>
    </source>
</evidence>
<comment type="caution">
    <text evidence="9">The sequence shown here is derived from an EMBL/GenBank/DDBJ whole genome shotgun (WGS) entry which is preliminary data.</text>
</comment>
<evidence type="ECO:0000313" key="10">
    <source>
        <dbReference type="Proteomes" id="UP000663844"/>
    </source>
</evidence>
<organism evidence="9 10">
    <name type="scientific">Adineta steineri</name>
    <dbReference type="NCBI Taxonomy" id="433720"/>
    <lineage>
        <taxon>Eukaryota</taxon>
        <taxon>Metazoa</taxon>
        <taxon>Spiralia</taxon>
        <taxon>Gnathifera</taxon>
        <taxon>Rotifera</taxon>
        <taxon>Eurotatoria</taxon>
        <taxon>Bdelloidea</taxon>
        <taxon>Adinetida</taxon>
        <taxon>Adinetidae</taxon>
        <taxon>Adineta</taxon>
    </lineage>
</organism>
<dbReference type="InterPro" id="IPR006202">
    <property type="entry name" value="Neur_chan_lig-bd"/>
</dbReference>
<dbReference type="Pfam" id="PF01694">
    <property type="entry name" value="Rhomboid"/>
    <property type="match status" value="1"/>
</dbReference>
<dbReference type="PROSITE" id="PS51468">
    <property type="entry name" value="VIT"/>
    <property type="match status" value="1"/>
</dbReference>
<evidence type="ECO:0000256" key="4">
    <source>
        <dbReference type="ARBA" id="ARBA00023136"/>
    </source>
</evidence>
<reference evidence="9" key="1">
    <citation type="submission" date="2021-02" db="EMBL/GenBank/DDBJ databases">
        <authorList>
            <person name="Nowell W R."/>
        </authorList>
    </citation>
    <scope>NUCLEOTIDE SEQUENCE</scope>
</reference>
<dbReference type="InterPro" id="IPR022764">
    <property type="entry name" value="Peptidase_S54_rhomboid_dom"/>
</dbReference>
<dbReference type="SMART" id="SM00327">
    <property type="entry name" value="VWA"/>
    <property type="match status" value="1"/>
</dbReference>
<dbReference type="GO" id="GO:0022848">
    <property type="term" value="F:acetylcholine-gated monoatomic cation-selective channel activity"/>
    <property type="evidence" value="ECO:0007669"/>
    <property type="project" value="InterPro"/>
</dbReference>
<feature type="domain" description="VIT" evidence="8">
    <location>
        <begin position="331"/>
        <end position="461"/>
    </location>
</feature>
<dbReference type="Pfam" id="PF08487">
    <property type="entry name" value="VIT"/>
    <property type="match status" value="1"/>
</dbReference>
<dbReference type="CDD" id="cd18997">
    <property type="entry name" value="LGIC_ECD_nAChR"/>
    <property type="match status" value="1"/>
</dbReference>
<evidence type="ECO:0000256" key="1">
    <source>
        <dbReference type="ARBA" id="ARBA00004141"/>
    </source>
</evidence>
<keyword evidence="2 6" id="KW-0812">Transmembrane</keyword>
<dbReference type="Pfam" id="PF02931">
    <property type="entry name" value="Neur_chan_LBD"/>
    <property type="match status" value="1"/>
</dbReference>
<dbReference type="PANTHER" id="PTHR45737">
    <property type="entry name" value="VON WILLEBRAND FACTOR A DOMAIN-CONTAINING PROTEIN 5A"/>
    <property type="match status" value="1"/>
</dbReference>
<feature type="transmembrane region" description="Helical" evidence="6">
    <location>
        <begin position="184"/>
        <end position="208"/>
    </location>
</feature>
<evidence type="ECO:0000256" key="5">
    <source>
        <dbReference type="SAM" id="Coils"/>
    </source>
</evidence>
<evidence type="ECO:0000256" key="2">
    <source>
        <dbReference type="ARBA" id="ARBA00022692"/>
    </source>
</evidence>
<dbReference type="SMART" id="SM00609">
    <property type="entry name" value="VIT"/>
    <property type="match status" value="1"/>
</dbReference>
<keyword evidence="4 6" id="KW-0472">Membrane</keyword>
<dbReference type="Gene3D" id="2.70.170.10">
    <property type="entry name" value="Neurotransmitter-gated ion-channel ligand-binding domain"/>
    <property type="match status" value="1"/>
</dbReference>
<sequence>MWMTQNWVDYSMTWKPKDYGNITEIRLPSTKIWSPDVVLFNSVDENYDNQMKTNVVVKHTGDILYVSPRIFKSTCSSNATSAPFTCSLKFGSWTFDKTRIHLITSTDKGQMDSYIPNDEWKLIAYNGILTGTMDANENFQLENEEPFVVRVGEPVSTRKSKVCSWFRRLFNIDDIPNQKHHRPIFIIVMCILHILIFLLTYITINWMGKNFAFGLFDLLKFYVPCMRPTSASGIGASGAMYGLMLFFTVDRLRALQINIERHILIVIQLVLFVLIPVMSTTLPTIIFELNVAHSAHVGGGLVGFLFAITMLDCPLLRNSEHGICRTAGYGCELCGVFAQEQPQYVPLKRVSVDSTIRAFAADVTITQVFRNDETVPIEAVYCFPIEEQAAIYKFKAQIDDREINAQLKEKKEAQQEYNNALQQGHGAYLLEQDEKSQDCFIINIGALPPSKECTITIGYVSELNLVRNSTIQFVVPTTIAPRYSPDKNGIASPAGTTSKYVQLSPYTIDFRCYIEKTLGSQKEQITRVSSPSHPIEINLAQEDAYVVTFAQQNTHLDRDILINIQLSDQRNSTVTAVESGAVMATFLPTEDDCHQALKNDDLTNEFIFIVDCSGSMQDENKIGLARQAMLLFFKSLPVNCYFNIVRFGSQYKTLFNEITAVYKENNAQQAEQLIKQMQADLGGTELLRPIQWLKGNVPSQGRARQVFLLTDGEISNVTEVLDLCRSMATSTRIFSFGLGQSPSRALVKGLARTTNGRFVFIPPNSSVDLYVGQQLQKALQPCITNVHAKWNLGTPVQTAPIQLPPVYVNDRLIVYALLEDKTVPFDHNSSVELQIGSDDRSIGMAKIDHILSVSSNETIARLAAKALILELQHAKLPSSNTKTGSTQARFQELQKAMETKEEEMETSSEETTKQRIITLSLKYTILSPHTAFVGIEKRTNTSNTDMILREVPIQISADDQHLQRSGSGRGFGGLGLGRGGACRHRKILPDPVIPRSGNPIVTRSVTRSATAHVSNSSLVLSKKKQRLVGEPTVNQHYSVLLSEEASVSEEDDADALSDTLLKRKKKTSSIKEIWPSNDDDVVRHLIDKQKFDGLWDLDSQAVQNLTGKTLAEFLQNNSQIEQQVLISAIVVVVLETRFALLQTMWHGIIQKARKRLVDLLGPDPTILHQLLENIQKQF</sequence>
<keyword evidence="5" id="KW-0175">Coiled coil</keyword>
<dbReference type="SUPFAM" id="SSF144091">
    <property type="entry name" value="Rhomboid-like"/>
    <property type="match status" value="1"/>
</dbReference>
<dbReference type="Gene3D" id="3.40.50.410">
    <property type="entry name" value="von Willebrand factor, type A domain"/>
    <property type="match status" value="1"/>
</dbReference>
<dbReference type="PRINTS" id="PR00254">
    <property type="entry name" value="NICOTINICR"/>
</dbReference>
<dbReference type="AlphaFoldDB" id="A0A818G5D0"/>
<dbReference type="Gene3D" id="1.20.1540.10">
    <property type="entry name" value="Rhomboid-like"/>
    <property type="match status" value="1"/>
</dbReference>
<comment type="subcellular location">
    <subcellularLocation>
        <location evidence="1">Membrane</location>
        <topology evidence="1">Multi-pass membrane protein</topology>
    </subcellularLocation>
</comment>
<dbReference type="Pfam" id="PF13768">
    <property type="entry name" value="VWA_3"/>
    <property type="match status" value="1"/>
</dbReference>
<dbReference type="PROSITE" id="PS50234">
    <property type="entry name" value="VWFA"/>
    <property type="match status" value="1"/>
</dbReference>
<dbReference type="EMBL" id="CAJOAZ010000007">
    <property type="protein sequence ID" value="CAF3484459.1"/>
    <property type="molecule type" value="Genomic_DNA"/>
</dbReference>
<keyword evidence="3 6" id="KW-1133">Transmembrane helix</keyword>
<dbReference type="InterPro" id="IPR035952">
    <property type="entry name" value="Rhomboid-like_sf"/>
</dbReference>
<proteinExistence type="predicted"/>
<name>A0A818G5D0_9BILA</name>
<dbReference type="GO" id="GO:0004252">
    <property type="term" value="F:serine-type endopeptidase activity"/>
    <property type="evidence" value="ECO:0007669"/>
    <property type="project" value="InterPro"/>
</dbReference>
<gene>
    <name evidence="9" type="ORF">OXD698_LOCUS338</name>
</gene>
<dbReference type="InterPro" id="IPR036465">
    <property type="entry name" value="vWFA_dom_sf"/>
</dbReference>
<dbReference type="PANTHER" id="PTHR45737:SF6">
    <property type="entry name" value="VON WILLEBRAND FACTOR A DOMAIN-CONTAINING PROTEIN 5A"/>
    <property type="match status" value="1"/>
</dbReference>
<protein>
    <submittedName>
        <fullName evidence="9">Uncharacterized protein</fullName>
    </submittedName>
</protein>
<dbReference type="InterPro" id="IPR013694">
    <property type="entry name" value="VIT"/>
</dbReference>
<dbReference type="SUPFAM" id="SSF63712">
    <property type="entry name" value="Nicotinic receptor ligand binding domain-like"/>
    <property type="match status" value="1"/>
</dbReference>
<dbReference type="InterPro" id="IPR002394">
    <property type="entry name" value="Nicotinic_acetylcholine_rcpt"/>
</dbReference>
<dbReference type="SUPFAM" id="SSF53300">
    <property type="entry name" value="vWA-like"/>
    <property type="match status" value="1"/>
</dbReference>
<evidence type="ECO:0000259" key="8">
    <source>
        <dbReference type="PROSITE" id="PS51468"/>
    </source>
</evidence>
<feature type="transmembrane region" description="Helical" evidence="6">
    <location>
        <begin position="228"/>
        <end position="249"/>
    </location>
</feature>
<dbReference type="Proteomes" id="UP000663844">
    <property type="component" value="Unassembled WGS sequence"/>
</dbReference>
<accession>A0A818G5D0</accession>
<evidence type="ECO:0000256" key="6">
    <source>
        <dbReference type="SAM" id="Phobius"/>
    </source>
</evidence>
<evidence type="ECO:0000259" key="7">
    <source>
        <dbReference type="PROSITE" id="PS50234"/>
    </source>
</evidence>
<feature type="coiled-coil region" evidence="5">
    <location>
        <begin position="396"/>
        <end position="423"/>
    </location>
</feature>
<feature type="domain" description="VWFA" evidence="7">
    <location>
        <begin position="605"/>
        <end position="779"/>
    </location>
</feature>
<dbReference type="InterPro" id="IPR002035">
    <property type="entry name" value="VWF_A"/>
</dbReference>
<dbReference type="GO" id="GO:0045211">
    <property type="term" value="C:postsynaptic membrane"/>
    <property type="evidence" value="ECO:0007669"/>
    <property type="project" value="InterPro"/>
</dbReference>